<sequence>MTSCFINTTLAAIPRYLPIRRSCNVDDPSEALRLSHRYLQKNEPLKNELWDANTLRQRYDRYVVDHTRHSHGRRQAPTIPSIYTIDTYIHVVADSSTANPLSADYVTDTMIQNQFRFLSAAYRNSSIGYRLAGVDRTVNDTWAANGDDLAMKSALRRGTYSALNIYYQSQLRTTSETPGVPAGALLLGFCSLPAAGVTRSTPPDAYVVDGCNILSGTMPGGKVGGYNLGGTTAHEVGHWNGLLHTFSGHSCRLDDLGDYVADTPQQATSTSGCPASKDTCSDSGGYSGPDAIHNFMDYSMDACYTGFTPGQGARMLNIWQIYRAGL</sequence>
<evidence type="ECO:0000313" key="10">
    <source>
        <dbReference type="EMBL" id="KEF54669.1"/>
    </source>
</evidence>
<evidence type="ECO:0000256" key="6">
    <source>
        <dbReference type="ARBA" id="ARBA00022833"/>
    </source>
</evidence>
<dbReference type="AlphaFoldDB" id="A0A072P3G2"/>
<evidence type="ECO:0000256" key="1">
    <source>
        <dbReference type="ARBA" id="ARBA00008721"/>
    </source>
</evidence>
<keyword evidence="11" id="KW-1185">Reference proteome</keyword>
<dbReference type="SUPFAM" id="SSF55486">
    <property type="entry name" value="Metalloproteases ('zincins'), catalytic domain"/>
    <property type="match status" value="1"/>
</dbReference>
<keyword evidence="7" id="KW-0482">Metalloprotease</keyword>
<dbReference type="InterPro" id="IPR008754">
    <property type="entry name" value="Peptidase_M43"/>
</dbReference>
<comment type="similarity">
    <text evidence="1">Belongs to the peptidase M43B family.</text>
</comment>
<proteinExistence type="inferred from homology"/>
<dbReference type="OrthoDB" id="536211at2759"/>
<dbReference type="Proteomes" id="UP000027920">
    <property type="component" value="Unassembled WGS sequence"/>
</dbReference>
<dbReference type="PANTHER" id="PTHR47466">
    <property type="match status" value="1"/>
</dbReference>
<dbReference type="Pfam" id="PF05572">
    <property type="entry name" value="Peptidase_M43"/>
    <property type="match status" value="1"/>
</dbReference>
<dbReference type="VEuPathDB" id="FungiDB:A1O9_09111"/>
<dbReference type="EMBL" id="AMGV01000009">
    <property type="protein sequence ID" value="KEF54669.1"/>
    <property type="molecule type" value="Genomic_DNA"/>
</dbReference>
<evidence type="ECO:0000256" key="5">
    <source>
        <dbReference type="ARBA" id="ARBA00022801"/>
    </source>
</evidence>
<evidence type="ECO:0000256" key="3">
    <source>
        <dbReference type="ARBA" id="ARBA00022723"/>
    </source>
</evidence>
<dbReference type="GO" id="GO:0008237">
    <property type="term" value="F:metallopeptidase activity"/>
    <property type="evidence" value="ECO:0007669"/>
    <property type="project" value="UniProtKB-KW"/>
</dbReference>
<evidence type="ECO:0000256" key="7">
    <source>
        <dbReference type="ARBA" id="ARBA00023049"/>
    </source>
</evidence>
<dbReference type="PANTHER" id="PTHR47466:SF1">
    <property type="entry name" value="METALLOPROTEASE MEP1 (AFU_ORTHOLOGUE AFUA_1G07730)-RELATED"/>
    <property type="match status" value="1"/>
</dbReference>
<dbReference type="HOGENOM" id="CLU_048726_0_2_1"/>
<dbReference type="STRING" id="1182545.A0A072P3G2"/>
<keyword evidence="6" id="KW-0862">Zinc</keyword>
<dbReference type="GO" id="GO:0046872">
    <property type="term" value="F:metal ion binding"/>
    <property type="evidence" value="ECO:0007669"/>
    <property type="project" value="UniProtKB-KW"/>
</dbReference>
<evidence type="ECO:0000256" key="4">
    <source>
        <dbReference type="ARBA" id="ARBA00022729"/>
    </source>
</evidence>
<keyword evidence="2" id="KW-0645">Protease</keyword>
<feature type="domain" description="Peptidase M43 pregnancy-associated plasma-A" evidence="9">
    <location>
        <begin position="230"/>
        <end position="318"/>
    </location>
</feature>
<evidence type="ECO:0000259" key="9">
    <source>
        <dbReference type="Pfam" id="PF05572"/>
    </source>
</evidence>
<protein>
    <recommendedName>
        <fullName evidence="9">Peptidase M43 pregnancy-associated plasma-A domain-containing protein</fullName>
    </recommendedName>
</protein>
<evidence type="ECO:0000256" key="8">
    <source>
        <dbReference type="ARBA" id="ARBA00023157"/>
    </source>
</evidence>
<organism evidence="10 11">
    <name type="scientific">Exophiala aquamarina CBS 119918</name>
    <dbReference type="NCBI Taxonomy" id="1182545"/>
    <lineage>
        <taxon>Eukaryota</taxon>
        <taxon>Fungi</taxon>
        <taxon>Dikarya</taxon>
        <taxon>Ascomycota</taxon>
        <taxon>Pezizomycotina</taxon>
        <taxon>Eurotiomycetes</taxon>
        <taxon>Chaetothyriomycetidae</taxon>
        <taxon>Chaetothyriales</taxon>
        <taxon>Herpotrichiellaceae</taxon>
        <taxon>Exophiala</taxon>
    </lineage>
</organism>
<evidence type="ECO:0000313" key="11">
    <source>
        <dbReference type="Proteomes" id="UP000027920"/>
    </source>
</evidence>
<evidence type="ECO:0000256" key="2">
    <source>
        <dbReference type="ARBA" id="ARBA00022670"/>
    </source>
</evidence>
<name>A0A072P3G2_9EURO</name>
<dbReference type="InterPro" id="IPR024079">
    <property type="entry name" value="MetalloPept_cat_dom_sf"/>
</dbReference>
<keyword evidence="3" id="KW-0479">Metal-binding</keyword>
<reference evidence="10 11" key="1">
    <citation type="submission" date="2013-03" db="EMBL/GenBank/DDBJ databases">
        <title>The Genome Sequence of Exophiala aquamarina CBS 119918.</title>
        <authorList>
            <consortium name="The Broad Institute Genomics Platform"/>
            <person name="Cuomo C."/>
            <person name="de Hoog S."/>
            <person name="Gorbushina A."/>
            <person name="Walker B."/>
            <person name="Young S.K."/>
            <person name="Zeng Q."/>
            <person name="Gargeya S."/>
            <person name="Fitzgerald M."/>
            <person name="Haas B."/>
            <person name="Abouelleil A."/>
            <person name="Allen A.W."/>
            <person name="Alvarado L."/>
            <person name="Arachchi H.M."/>
            <person name="Berlin A.M."/>
            <person name="Chapman S.B."/>
            <person name="Gainer-Dewar J."/>
            <person name="Goldberg J."/>
            <person name="Griggs A."/>
            <person name="Gujja S."/>
            <person name="Hansen M."/>
            <person name="Howarth C."/>
            <person name="Imamovic A."/>
            <person name="Ireland A."/>
            <person name="Larimer J."/>
            <person name="McCowan C."/>
            <person name="Murphy C."/>
            <person name="Pearson M."/>
            <person name="Poon T.W."/>
            <person name="Priest M."/>
            <person name="Roberts A."/>
            <person name="Saif S."/>
            <person name="Shea T."/>
            <person name="Sisk P."/>
            <person name="Sykes S."/>
            <person name="Wortman J."/>
            <person name="Nusbaum C."/>
            <person name="Birren B."/>
        </authorList>
    </citation>
    <scope>NUCLEOTIDE SEQUENCE [LARGE SCALE GENOMIC DNA]</scope>
    <source>
        <strain evidence="10 11">CBS 119918</strain>
    </source>
</reference>
<keyword evidence="4" id="KW-0732">Signal</keyword>
<dbReference type="GO" id="GO:0006508">
    <property type="term" value="P:proteolysis"/>
    <property type="evidence" value="ECO:0007669"/>
    <property type="project" value="UniProtKB-KW"/>
</dbReference>
<keyword evidence="8" id="KW-1015">Disulfide bond</keyword>
<dbReference type="CDD" id="cd04275">
    <property type="entry name" value="ZnMc_pappalysin_like"/>
    <property type="match status" value="1"/>
</dbReference>
<dbReference type="GeneID" id="25284021"/>
<dbReference type="RefSeq" id="XP_013257259.1">
    <property type="nucleotide sequence ID" value="XM_013401805.1"/>
</dbReference>
<dbReference type="Gene3D" id="3.40.390.10">
    <property type="entry name" value="Collagenase (Catalytic Domain)"/>
    <property type="match status" value="1"/>
</dbReference>
<accession>A0A072P3G2</accession>
<keyword evidence="5" id="KW-0378">Hydrolase</keyword>
<gene>
    <name evidence="10" type="ORF">A1O9_09111</name>
</gene>
<comment type="caution">
    <text evidence="10">The sequence shown here is derived from an EMBL/GenBank/DDBJ whole genome shotgun (WGS) entry which is preliminary data.</text>
</comment>